<keyword evidence="4" id="KW-1185">Reference proteome</keyword>
<evidence type="ECO:0000313" key="4">
    <source>
        <dbReference type="Proteomes" id="UP000539538"/>
    </source>
</evidence>
<feature type="compositionally biased region" description="Basic residues" evidence="1">
    <location>
        <begin position="220"/>
        <end position="229"/>
    </location>
</feature>
<dbReference type="RefSeq" id="WP_246389688.1">
    <property type="nucleotide sequence ID" value="NZ_BAAAVZ010000009.1"/>
</dbReference>
<feature type="region of interest" description="Disordered" evidence="1">
    <location>
        <begin position="202"/>
        <end position="229"/>
    </location>
</feature>
<keyword evidence="2" id="KW-0472">Membrane</keyword>
<keyword evidence="2" id="KW-0812">Transmembrane</keyword>
<reference evidence="3 4" key="1">
    <citation type="submission" date="2020-08" db="EMBL/GenBank/DDBJ databases">
        <title>Genomic Encyclopedia of Type Strains, Phase IV (KMG-IV): sequencing the most valuable type-strain genomes for metagenomic binning, comparative biology and taxonomic classification.</title>
        <authorList>
            <person name="Goeker M."/>
        </authorList>
    </citation>
    <scope>NUCLEOTIDE SEQUENCE [LARGE SCALE GENOMIC DNA]</scope>
    <source>
        <strain evidence="3 4">DSM 7050</strain>
    </source>
</reference>
<proteinExistence type="predicted"/>
<sequence>MAGIDGRIDEADPRRHGASARHRGTLGPADDIAREAIVCTARFGMGAIWPIKVVEVHRGSGRSTGHARARRFKRHATRNCQSHHIGAGYRNRPAISNRVSGRGKLGYRCIVEAKCYDLPRCLAIDLNHPRSKGSTPAGTIRPIPAPAVVRYAIAIDIIVVAIIGITGIAIVAAVTVVAAIAIIATVTATVVVVGQCNSDTEQPSVIRRHERHANTSAGQRQHKGNRKRS</sequence>
<evidence type="ECO:0000313" key="3">
    <source>
        <dbReference type="EMBL" id="MBB4652402.1"/>
    </source>
</evidence>
<feature type="region of interest" description="Disordered" evidence="1">
    <location>
        <begin position="1"/>
        <end position="26"/>
    </location>
</feature>
<organism evidence="3 4">
    <name type="scientific">Aminobacter niigataensis</name>
    <dbReference type="NCBI Taxonomy" id="83265"/>
    <lineage>
        <taxon>Bacteria</taxon>
        <taxon>Pseudomonadati</taxon>
        <taxon>Pseudomonadota</taxon>
        <taxon>Alphaproteobacteria</taxon>
        <taxon>Hyphomicrobiales</taxon>
        <taxon>Phyllobacteriaceae</taxon>
        <taxon>Aminobacter</taxon>
    </lineage>
</organism>
<name>A0ABR6L6G6_9HYPH</name>
<protein>
    <submittedName>
        <fullName evidence="3">Uncharacterized protein</fullName>
    </submittedName>
</protein>
<evidence type="ECO:0000256" key="1">
    <source>
        <dbReference type="SAM" id="MobiDB-lite"/>
    </source>
</evidence>
<feature type="transmembrane region" description="Helical" evidence="2">
    <location>
        <begin position="148"/>
        <end position="170"/>
    </location>
</feature>
<gene>
    <name evidence="3" type="ORF">GGQ99_004178</name>
</gene>
<dbReference type="EMBL" id="JACHOT010000006">
    <property type="protein sequence ID" value="MBB4652402.1"/>
    <property type="molecule type" value="Genomic_DNA"/>
</dbReference>
<feature type="compositionally biased region" description="Basic and acidic residues" evidence="1">
    <location>
        <begin position="1"/>
        <end position="15"/>
    </location>
</feature>
<feature type="transmembrane region" description="Helical" evidence="2">
    <location>
        <begin position="176"/>
        <end position="194"/>
    </location>
</feature>
<comment type="caution">
    <text evidence="3">The sequence shown here is derived from an EMBL/GenBank/DDBJ whole genome shotgun (WGS) entry which is preliminary data.</text>
</comment>
<evidence type="ECO:0000256" key="2">
    <source>
        <dbReference type="SAM" id="Phobius"/>
    </source>
</evidence>
<accession>A0ABR6L6G6</accession>
<dbReference type="Proteomes" id="UP000539538">
    <property type="component" value="Unassembled WGS sequence"/>
</dbReference>
<keyword evidence="2" id="KW-1133">Transmembrane helix</keyword>